<evidence type="ECO:0008006" key="4">
    <source>
        <dbReference type="Google" id="ProtNLM"/>
    </source>
</evidence>
<evidence type="ECO:0000313" key="2">
    <source>
        <dbReference type="EMBL" id="KAF4492191.1"/>
    </source>
</evidence>
<evidence type="ECO:0000313" key="3">
    <source>
        <dbReference type="Proteomes" id="UP000011096"/>
    </source>
</evidence>
<accession>A0A7J6JQ21</accession>
<keyword evidence="1" id="KW-0732">Signal</keyword>
<dbReference type="Proteomes" id="UP000011096">
    <property type="component" value="Unassembled WGS sequence"/>
</dbReference>
<dbReference type="OrthoDB" id="5006988at2759"/>
<protein>
    <recommendedName>
        <fullName evidence="4">Ecp2 effector protein domain-containing protein</fullName>
    </recommendedName>
</protein>
<dbReference type="EMBL" id="ANPB02000001">
    <property type="protein sequence ID" value="KAF4492191.1"/>
    <property type="molecule type" value="Genomic_DNA"/>
</dbReference>
<gene>
    <name evidence="2" type="ORF">CGGC5_v002471</name>
</gene>
<dbReference type="GeneID" id="43610860"/>
<feature type="signal peptide" evidence="1">
    <location>
        <begin position="1"/>
        <end position="17"/>
    </location>
</feature>
<feature type="chain" id="PRO_5029517830" description="Ecp2 effector protein domain-containing protein" evidence="1">
    <location>
        <begin position="18"/>
        <end position="196"/>
    </location>
</feature>
<dbReference type="RefSeq" id="XP_031876824.1">
    <property type="nucleotide sequence ID" value="XM_032026725.1"/>
</dbReference>
<sequence>MQLIISLLVTCAAFSAAFTLPEAASDGFYMAYYNDTGHEVHVKSPDTSILKSMAHSDDESTKSAIPPSRIARIQRRRNTWCGCTQKMNPANCDSAVAGLKSLMDAKSGGYARITHGRSLYVFKGDVVAFVCNYSQDTDAVISANDYGQGLGQITSACGLYSAGTLQHMPDVYVGYMIYGPGVEFCQASRTSPVSSC</sequence>
<proteinExistence type="predicted"/>
<name>A0A7J6JQ21_COLFN</name>
<reference evidence="2 3" key="2">
    <citation type="submission" date="2020-04" db="EMBL/GenBank/DDBJ databases">
        <title>Genome sequencing and assembly of multiple isolates from the Colletotrichum gloeosporioides species complex.</title>
        <authorList>
            <person name="Gan P."/>
            <person name="Shirasu K."/>
        </authorList>
    </citation>
    <scope>NUCLEOTIDE SEQUENCE [LARGE SCALE GENOMIC DNA]</scope>
    <source>
        <strain evidence="2 3">Nara gc5</strain>
    </source>
</reference>
<keyword evidence="3" id="KW-1185">Reference proteome</keyword>
<dbReference type="InParanoid" id="A0A7J6JQ21"/>
<comment type="caution">
    <text evidence="2">The sequence shown here is derived from an EMBL/GenBank/DDBJ whole genome shotgun (WGS) entry which is preliminary data.</text>
</comment>
<dbReference type="AlphaFoldDB" id="A0A7J6JQ21"/>
<organism evidence="2 3">
    <name type="scientific">Colletotrichum fructicola (strain Nara gc5)</name>
    <name type="common">Anthracnose fungus</name>
    <name type="synonym">Colletotrichum gloeosporioides (strain Nara gc5)</name>
    <dbReference type="NCBI Taxonomy" id="1213859"/>
    <lineage>
        <taxon>Eukaryota</taxon>
        <taxon>Fungi</taxon>
        <taxon>Dikarya</taxon>
        <taxon>Ascomycota</taxon>
        <taxon>Pezizomycotina</taxon>
        <taxon>Sordariomycetes</taxon>
        <taxon>Hypocreomycetidae</taxon>
        <taxon>Glomerellales</taxon>
        <taxon>Glomerellaceae</taxon>
        <taxon>Colletotrichum</taxon>
        <taxon>Colletotrichum gloeosporioides species complex</taxon>
    </lineage>
</organism>
<evidence type="ECO:0000256" key="1">
    <source>
        <dbReference type="SAM" id="SignalP"/>
    </source>
</evidence>
<reference evidence="2 3" key="1">
    <citation type="submission" date="2012-08" db="EMBL/GenBank/DDBJ databases">
        <authorList>
            <person name="Gan P.H.P."/>
            <person name="Ikeda K."/>
            <person name="Irieda H."/>
            <person name="Narusaka M."/>
            <person name="O'Connell R.J."/>
            <person name="Narusaka Y."/>
            <person name="Takano Y."/>
            <person name="Kubo Y."/>
            <person name="Shirasu K."/>
        </authorList>
    </citation>
    <scope>NUCLEOTIDE SEQUENCE [LARGE SCALE GENOMIC DNA]</scope>
    <source>
        <strain evidence="2 3">Nara gc5</strain>
    </source>
</reference>